<proteinExistence type="predicted"/>
<accession>A0A853F7C8</accession>
<dbReference type="EMBL" id="JACCHT010000001">
    <property type="protein sequence ID" value="NYT27625.1"/>
    <property type="molecule type" value="Genomic_DNA"/>
</dbReference>
<comment type="caution">
    <text evidence="1">The sequence shown here is derived from an EMBL/GenBank/DDBJ whole genome shotgun (WGS) entry which is preliminary data.</text>
</comment>
<dbReference type="InterPro" id="IPR025737">
    <property type="entry name" value="FApF"/>
</dbReference>
<sequence length="125" mass="13928">MYFLNYAVNANANHFNDQNGNVSDNNMNFDLSQNVFRVAYYGKSSSKKSFVANVAVPLGRISLKDDTDSGLGDITVASGYWVIDDNKAKTWVSLGLLTILPTGNFDKNKTANMGNNVYQIRPFWM</sequence>
<dbReference type="Proteomes" id="UP000568751">
    <property type="component" value="Unassembled WGS sequence"/>
</dbReference>
<organism evidence="1 2">
    <name type="scientific">Candidatus Thiodubiliella endoseptemdiera</name>
    <dbReference type="NCBI Taxonomy" id="2738886"/>
    <lineage>
        <taxon>Bacteria</taxon>
        <taxon>Pseudomonadati</taxon>
        <taxon>Pseudomonadota</taxon>
        <taxon>Gammaproteobacteria</taxon>
        <taxon>Candidatus Pseudothioglobaceae</taxon>
        <taxon>Candidatus Thiodubiliella</taxon>
    </lineage>
</organism>
<dbReference type="AlphaFoldDB" id="A0A853F7C8"/>
<name>A0A853F7C8_9GAMM</name>
<protein>
    <submittedName>
        <fullName evidence="1">Transporter</fullName>
    </submittedName>
</protein>
<reference evidence="1 2" key="1">
    <citation type="submission" date="2020-05" db="EMBL/GenBank/DDBJ databases">
        <title>Horizontal transmission and recombination maintain forever young bacterial symbiont genomes.</title>
        <authorList>
            <person name="Russell S.L."/>
            <person name="Pepper-Tunick E."/>
            <person name="Svedberg J."/>
            <person name="Byrne A."/>
            <person name="Ruelas Castillo J."/>
            <person name="Vollmers C."/>
            <person name="Beinart R.A."/>
            <person name="Corbett-Detig R."/>
        </authorList>
    </citation>
    <scope>NUCLEOTIDE SEQUENCE [LARGE SCALE GENOMIC DNA]</scope>
    <source>
        <strain evidence="1">455</strain>
    </source>
</reference>
<dbReference type="Pfam" id="PF13557">
    <property type="entry name" value="Phenol_MetA_deg"/>
    <property type="match status" value="1"/>
</dbReference>
<evidence type="ECO:0000313" key="2">
    <source>
        <dbReference type="Proteomes" id="UP000568751"/>
    </source>
</evidence>
<gene>
    <name evidence="1" type="ORF">H0A76_06830</name>
</gene>
<evidence type="ECO:0000313" key="1">
    <source>
        <dbReference type="EMBL" id="NYT27625.1"/>
    </source>
</evidence>